<dbReference type="Proteomes" id="UP000257109">
    <property type="component" value="Unassembled WGS sequence"/>
</dbReference>
<comment type="function">
    <text evidence="2">Converts proline to delta-1-pyrroline-5-carboxylate.</text>
</comment>
<keyword evidence="1 2" id="KW-0560">Oxidoreductase</keyword>
<dbReference type="Gene3D" id="3.20.20.220">
    <property type="match status" value="2"/>
</dbReference>
<dbReference type="AlphaFoldDB" id="A0A371GWT9"/>
<dbReference type="STRING" id="157652.A0A371GWT9"/>
<comment type="caution">
    <text evidence="3">The sequence shown here is derived from an EMBL/GenBank/DDBJ whole genome shotgun (WGS) entry which is preliminary data.</text>
</comment>
<evidence type="ECO:0000313" key="3">
    <source>
        <dbReference type="EMBL" id="RDX95022.1"/>
    </source>
</evidence>
<dbReference type="InterPro" id="IPR029041">
    <property type="entry name" value="FAD-linked_oxidoreductase-like"/>
</dbReference>
<gene>
    <name evidence="3" type="primary">POX2</name>
    <name evidence="3" type="ORF">CR513_22494</name>
</gene>
<dbReference type="OrthoDB" id="1932379at2759"/>
<feature type="non-terminal residue" evidence="3">
    <location>
        <position position="1"/>
    </location>
</feature>
<dbReference type="EC" id="1.5.5.2" evidence="2"/>
<sequence length="216" mass="24917">MVTEKVVKITAICPMTLLERVSDLLRWQQKDPSFILPWKLDSLPIFAESSPLYHTQERPEPLTPEEESDLQLANQRLLELCQKCVEFNMPLLIDAEHTTVQPAIDYFTYSSAIMHNKGDTIASMIAHHFYMKRLPMDQLQLFLQPTILNHKGEPQARICTTTWNIRCTFLSFGLSIAGFKVSKYMTFGPVEMVMPYLLRRAERIEGSWLLQALIGK</sequence>
<dbReference type="GO" id="GO:0010133">
    <property type="term" value="P:L-proline catabolic process to L-glutamate"/>
    <property type="evidence" value="ECO:0007669"/>
    <property type="project" value="TreeGrafter"/>
</dbReference>
<evidence type="ECO:0000256" key="1">
    <source>
        <dbReference type="ARBA" id="ARBA00023002"/>
    </source>
</evidence>
<evidence type="ECO:0000313" key="4">
    <source>
        <dbReference type="Proteomes" id="UP000257109"/>
    </source>
</evidence>
<accession>A0A371GWT9</accession>
<proteinExistence type="inferred from homology"/>
<reference evidence="3" key="1">
    <citation type="submission" date="2018-05" db="EMBL/GenBank/DDBJ databases">
        <title>Draft genome of Mucuna pruriens seed.</title>
        <authorList>
            <person name="Nnadi N.E."/>
            <person name="Vos R."/>
            <person name="Hasami M.H."/>
            <person name="Devisetty U.K."/>
            <person name="Aguiy J.C."/>
        </authorList>
    </citation>
    <scope>NUCLEOTIDE SEQUENCE [LARGE SCALE GENOMIC DNA]</scope>
    <source>
        <strain evidence="3">JCA_2017</strain>
    </source>
</reference>
<evidence type="ECO:0000256" key="2">
    <source>
        <dbReference type="RuleBase" id="RU364054"/>
    </source>
</evidence>
<dbReference type="SUPFAM" id="SSF51730">
    <property type="entry name" value="FAD-linked oxidoreductase"/>
    <property type="match status" value="1"/>
</dbReference>
<keyword evidence="2" id="KW-0274">FAD</keyword>
<protein>
    <recommendedName>
        <fullName evidence="2">Proline dehydrogenase</fullName>
        <ecNumber evidence="2">1.5.5.2</ecNumber>
    </recommendedName>
</protein>
<dbReference type="PANTHER" id="PTHR13914">
    <property type="entry name" value="PROLINE OXIDASE"/>
    <property type="match status" value="1"/>
</dbReference>
<keyword evidence="2" id="KW-0285">Flavoprotein</keyword>
<comment type="cofactor">
    <cofactor evidence="2">
        <name>FAD</name>
        <dbReference type="ChEBI" id="CHEBI:57692"/>
    </cofactor>
</comment>
<comment type="catalytic activity">
    <reaction evidence="2">
        <text>L-proline + a quinone = (S)-1-pyrroline-5-carboxylate + a quinol + H(+)</text>
        <dbReference type="Rhea" id="RHEA:23784"/>
        <dbReference type="ChEBI" id="CHEBI:15378"/>
        <dbReference type="ChEBI" id="CHEBI:17388"/>
        <dbReference type="ChEBI" id="CHEBI:24646"/>
        <dbReference type="ChEBI" id="CHEBI:60039"/>
        <dbReference type="ChEBI" id="CHEBI:132124"/>
        <dbReference type="EC" id="1.5.5.2"/>
    </reaction>
</comment>
<dbReference type="GO" id="GO:0005739">
    <property type="term" value="C:mitochondrion"/>
    <property type="evidence" value="ECO:0007669"/>
    <property type="project" value="TreeGrafter"/>
</dbReference>
<dbReference type="EMBL" id="QJKJ01004224">
    <property type="protein sequence ID" value="RDX95022.1"/>
    <property type="molecule type" value="Genomic_DNA"/>
</dbReference>
<keyword evidence="2" id="KW-0642">Proline metabolism</keyword>
<keyword evidence="4" id="KW-1185">Reference proteome</keyword>
<dbReference type="PANTHER" id="PTHR13914:SF0">
    <property type="entry name" value="PROLINE DEHYDROGENASE 1, MITOCHONDRIAL"/>
    <property type="match status" value="1"/>
</dbReference>
<dbReference type="GO" id="GO:0004657">
    <property type="term" value="F:proline dehydrogenase activity"/>
    <property type="evidence" value="ECO:0007669"/>
    <property type="project" value="UniProtKB-EC"/>
</dbReference>
<name>A0A371GWT9_MUCPR</name>
<comment type="similarity">
    <text evidence="2">Belongs to the proline oxidase family.</text>
</comment>
<dbReference type="GO" id="GO:0071949">
    <property type="term" value="F:FAD binding"/>
    <property type="evidence" value="ECO:0007669"/>
    <property type="project" value="TreeGrafter"/>
</dbReference>
<dbReference type="InterPro" id="IPR015659">
    <property type="entry name" value="Proline_oxidase"/>
</dbReference>
<organism evidence="3 4">
    <name type="scientific">Mucuna pruriens</name>
    <name type="common">Velvet bean</name>
    <name type="synonym">Dolichos pruriens</name>
    <dbReference type="NCBI Taxonomy" id="157652"/>
    <lineage>
        <taxon>Eukaryota</taxon>
        <taxon>Viridiplantae</taxon>
        <taxon>Streptophyta</taxon>
        <taxon>Embryophyta</taxon>
        <taxon>Tracheophyta</taxon>
        <taxon>Spermatophyta</taxon>
        <taxon>Magnoliopsida</taxon>
        <taxon>eudicotyledons</taxon>
        <taxon>Gunneridae</taxon>
        <taxon>Pentapetalae</taxon>
        <taxon>rosids</taxon>
        <taxon>fabids</taxon>
        <taxon>Fabales</taxon>
        <taxon>Fabaceae</taxon>
        <taxon>Papilionoideae</taxon>
        <taxon>50 kb inversion clade</taxon>
        <taxon>NPAAA clade</taxon>
        <taxon>indigoferoid/millettioid clade</taxon>
        <taxon>Phaseoleae</taxon>
        <taxon>Mucuna</taxon>
    </lineage>
</organism>